<dbReference type="Pfam" id="PF04542">
    <property type="entry name" value="Sigma70_r2"/>
    <property type="match status" value="1"/>
</dbReference>
<evidence type="ECO:0000259" key="8">
    <source>
        <dbReference type="Pfam" id="PF08281"/>
    </source>
</evidence>
<dbReference type="GO" id="GO:0006352">
    <property type="term" value="P:DNA-templated transcription initiation"/>
    <property type="evidence" value="ECO:0007669"/>
    <property type="project" value="InterPro"/>
</dbReference>
<dbReference type="Pfam" id="PF08281">
    <property type="entry name" value="Sigma70_r4_2"/>
    <property type="match status" value="1"/>
</dbReference>
<sequence length="512" mass="54186">MFADPTPVERPDAPNAPNGLNEFLRQVVATFRNENRSDAELLALFATTNDQDAFRALVGRHGRSVWAACLAVAGDGHDAEDAFQAVFVALARRAAAVDAKKGIGPWLRAVARRAALKVRRDSHVHRLRARAAADVPAESREPDESHAWVLTAEELEHLPRRLREPLVMYHLEGRTFAQVAELLGCSVTETYRRVERGLERLRTRLSARGVALTTGMLAAIPAGLVVNTASAAAGLTRGGAAAPRVATLAEAILAPRFPSWPVAVGAALLMAGGTALALVVYPAPPQLPIAGAGPELSENVRPAETVKGAARPTAALTGRVTDAAGRPVPGADVLALVRRPWLPGDRGLRDDVVARARTDAAGRYVLVVPADFPTHYPERAVTLLVTGPGLPPTTKLARLAAGGHGGRGRFGGAHGPRGSRRPGREAGGRCPGGCGPVGEPQRPSRCRAPPAPPPRGGRPRSPPTRAAGSRSRDCRRARTCGSKCSTSGSHRPPFGWRRTSRTRCGSLWPRRA</sequence>
<dbReference type="SUPFAM" id="SSF49464">
    <property type="entry name" value="Carboxypeptidase regulatory domain-like"/>
    <property type="match status" value="1"/>
</dbReference>
<dbReference type="PANTHER" id="PTHR43133:SF8">
    <property type="entry name" value="RNA POLYMERASE SIGMA FACTOR HI_1459-RELATED"/>
    <property type="match status" value="1"/>
</dbReference>
<dbReference type="CDD" id="cd06171">
    <property type="entry name" value="Sigma70_r4"/>
    <property type="match status" value="1"/>
</dbReference>
<evidence type="ECO:0000313" key="10">
    <source>
        <dbReference type="Proteomes" id="UP000503447"/>
    </source>
</evidence>
<dbReference type="RefSeq" id="WP_227254546.1">
    <property type="nucleotide sequence ID" value="NZ_CP053452.2"/>
</dbReference>
<evidence type="ECO:0000256" key="4">
    <source>
        <dbReference type="ARBA" id="ARBA00023125"/>
    </source>
</evidence>
<gene>
    <name evidence="9" type="ORF">FTUN_7057</name>
</gene>
<dbReference type="Proteomes" id="UP000503447">
    <property type="component" value="Chromosome"/>
</dbReference>
<organism evidence="9 10">
    <name type="scientific">Frigoriglobus tundricola</name>
    <dbReference type="NCBI Taxonomy" id="2774151"/>
    <lineage>
        <taxon>Bacteria</taxon>
        <taxon>Pseudomonadati</taxon>
        <taxon>Planctomycetota</taxon>
        <taxon>Planctomycetia</taxon>
        <taxon>Gemmatales</taxon>
        <taxon>Gemmataceae</taxon>
        <taxon>Frigoriglobus</taxon>
    </lineage>
</organism>
<feature type="domain" description="RNA polymerase sigma-70 region 2" evidence="7">
    <location>
        <begin position="57"/>
        <end position="121"/>
    </location>
</feature>
<evidence type="ECO:0000256" key="3">
    <source>
        <dbReference type="ARBA" id="ARBA00023082"/>
    </source>
</evidence>
<dbReference type="InterPro" id="IPR007627">
    <property type="entry name" value="RNA_pol_sigma70_r2"/>
</dbReference>
<dbReference type="InterPro" id="IPR039425">
    <property type="entry name" value="RNA_pol_sigma-70-like"/>
</dbReference>
<name>A0A6M5YZR9_9BACT</name>
<dbReference type="InterPro" id="IPR013249">
    <property type="entry name" value="RNA_pol_sigma70_r4_t2"/>
</dbReference>
<evidence type="ECO:0000256" key="5">
    <source>
        <dbReference type="ARBA" id="ARBA00023163"/>
    </source>
</evidence>
<dbReference type="AlphaFoldDB" id="A0A6M5YZR9"/>
<feature type="compositionally biased region" description="Pro residues" evidence="6">
    <location>
        <begin position="449"/>
        <end position="462"/>
    </location>
</feature>
<dbReference type="InterPro" id="IPR013325">
    <property type="entry name" value="RNA_pol_sigma_r2"/>
</dbReference>
<dbReference type="GO" id="GO:0003677">
    <property type="term" value="F:DNA binding"/>
    <property type="evidence" value="ECO:0007669"/>
    <property type="project" value="UniProtKB-KW"/>
</dbReference>
<feature type="region of interest" description="Disordered" evidence="6">
    <location>
        <begin position="400"/>
        <end position="512"/>
    </location>
</feature>
<dbReference type="SUPFAM" id="SSF88946">
    <property type="entry name" value="Sigma2 domain of RNA polymerase sigma factors"/>
    <property type="match status" value="1"/>
</dbReference>
<keyword evidence="3" id="KW-0731">Sigma factor</keyword>
<feature type="domain" description="RNA polymerase sigma factor 70 region 4 type 2" evidence="8">
    <location>
        <begin position="153"/>
        <end position="201"/>
    </location>
</feature>
<dbReference type="EMBL" id="CP053452">
    <property type="protein sequence ID" value="QJW99445.1"/>
    <property type="molecule type" value="Genomic_DNA"/>
</dbReference>
<dbReference type="Gene3D" id="1.10.1740.10">
    <property type="match status" value="1"/>
</dbReference>
<dbReference type="SUPFAM" id="SSF88659">
    <property type="entry name" value="Sigma3 and sigma4 domains of RNA polymerase sigma factors"/>
    <property type="match status" value="1"/>
</dbReference>
<dbReference type="InterPro" id="IPR013324">
    <property type="entry name" value="RNA_pol_sigma_r3/r4-like"/>
</dbReference>
<proteinExistence type="inferred from homology"/>
<evidence type="ECO:0008006" key="11">
    <source>
        <dbReference type="Google" id="ProtNLM"/>
    </source>
</evidence>
<accession>A0A6M5YZR9</accession>
<dbReference type="NCBIfam" id="TIGR02937">
    <property type="entry name" value="sigma70-ECF"/>
    <property type="match status" value="1"/>
</dbReference>
<keyword evidence="10" id="KW-1185">Reference proteome</keyword>
<dbReference type="KEGG" id="ftj:FTUN_7057"/>
<keyword evidence="4" id="KW-0238">DNA-binding</keyword>
<dbReference type="GO" id="GO:0016987">
    <property type="term" value="F:sigma factor activity"/>
    <property type="evidence" value="ECO:0007669"/>
    <property type="project" value="UniProtKB-KW"/>
</dbReference>
<dbReference type="Gene3D" id="1.10.10.10">
    <property type="entry name" value="Winged helix-like DNA-binding domain superfamily/Winged helix DNA-binding domain"/>
    <property type="match status" value="1"/>
</dbReference>
<keyword evidence="2" id="KW-0805">Transcription regulation</keyword>
<protein>
    <recommendedName>
        <fullName evidence="11">RNA polymerase sigma-70 region 2 domain-containing protein</fullName>
    </recommendedName>
</protein>
<evidence type="ECO:0000256" key="6">
    <source>
        <dbReference type="SAM" id="MobiDB-lite"/>
    </source>
</evidence>
<reference evidence="10" key="1">
    <citation type="submission" date="2020-05" db="EMBL/GenBank/DDBJ databases">
        <title>Frigoriglobus tundricola gen. nov., sp. nov., a psychrotolerant cellulolytic planctomycete of the family Gemmataceae with two divergent copies of 16S rRNA gene.</title>
        <authorList>
            <person name="Kulichevskaya I.S."/>
            <person name="Ivanova A.A."/>
            <person name="Naumoff D.G."/>
            <person name="Beletsky A.V."/>
            <person name="Rijpstra W.I.C."/>
            <person name="Sinninghe Damste J.S."/>
            <person name="Mardanov A.V."/>
            <person name="Ravin N.V."/>
            <person name="Dedysh S.N."/>
        </authorList>
    </citation>
    <scope>NUCLEOTIDE SEQUENCE [LARGE SCALE GENOMIC DNA]</scope>
    <source>
        <strain evidence="10">PL17</strain>
    </source>
</reference>
<feature type="compositionally biased region" description="Gly residues" evidence="6">
    <location>
        <begin position="402"/>
        <end position="415"/>
    </location>
</feature>
<dbReference type="InterPro" id="IPR008969">
    <property type="entry name" value="CarboxyPept-like_regulatory"/>
</dbReference>
<evidence type="ECO:0000256" key="1">
    <source>
        <dbReference type="ARBA" id="ARBA00010641"/>
    </source>
</evidence>
<evidence type="ECO:0000259" key="7">
    <source>
        <dbReference type="Pfam" id="PF04542"/>
    </source>
</evidence>
<dbReference type="InterPro" id="IPR036388">
    <property type="entry name" value="WH-like_DNA-bd_sf"/>
</dbReference>
<evidence type="ECO:0000256" key="2">
    <source>
        <dbReference type="ARBA" id="ARBA00023015"/>
    </source>
</evidence>
<keyword evidence="5" id="KW-0804">Transcription</keyword>
<dbReference type="InterPro" id="IPR014284">
    <property type="entry name" value="RNA_pol_sigma-70_dom"/>
</dbReference>
<evidence type="ECO:0000313" key="9">
    <source>
        <dbReference type="EMBL" id="QJW99445.1"/>
    </source>
</evidence>
<comment type="similarity">
    <text evidence="1">Belongs to the sigma-70 factor family. ECF subfamily.</text>
</comment>
<dbReference type="PANTHER" id="PTHR43133">
    <property type="entry name" value="RNA POLYMERASE ECF-TYPE SIGMA FACTO"/>
    <property type="match status" value="1"/>
</dbReference>